<keyword evidence="2" id="KW-0285">Flavoprotein</keyword>
<dbReference type="Pfam" id="PF01613">
    <property type="entry name" value="Flavin_Reduct"/>
    <property type="match status" value="1"/>
</dbReference>
<feature type="domain" description="Flavin reductase like" evidence="5">
    <location>
        <begin position="24"/>
        <end position="178"/>
    </location>
</feature>
<evidence type="ECO:0000259" key="5">
    <source>
        <dbReference type="SMART" id="SM00903"/>
    </source>
</evidence>
<accession>A0A380BX96</accession>
<protein>
    <submittedName>
        <fullName evidence="6">Flavin reductase like domain</fullName>
    </submittedName>
</protein>
<evidence type="ECO:0000256" key="2">
    <source>
        <dbReference type="ARBA" id="ARBA00022630"/>
    </source>
</evidence>
<dbReference type="GO" id="GO:0016646">
    <property type="term" value="F:oxidoreductase activity, acting on the CH-NH group of donors, NAD or NADP as acceptor"/>
    <property type="evidence" value="ECO:0007669"/>
    <property type="project" value="UniProtKB-ARBA"/>
</dbReference>
<evidence type="ECO:0000313" key="7">
    <source>
        <dbReference type="Proteomes" id="UP000254893"/>
    </source>
</evidence>
<comment type="similarity">
    <text evidence="4">Belongs to the flavoredoxin family.</text>
</comment>
<organism evidence="6 7">
    <name type="scientific">Sphingobacterium spiritivorum</name>
    <name type="common">Flavobacterium spiritivorum</name>
    <dbReference type="NCBI Taxonomy" id="258"/>
    <lineage>
        <taxon>Bacteria</taxon>
        <taxon>Pseudomonadati</taxon>
        <taxon>Bacteroidota</taxon>
        <taxon>Sphingobacteriia</taxon>
        <taxon>Sphingobacteriales</taxon>
        <taxon>Sphingobacteriaceae</taxon>
        <taxon>Sphingobacterium</taxon>
    </lineage>
</organism>
<dbReference type="InterPro" id="IPR002563">
    <property type="entry name" value="Flavin_Rdtase-like_dom"/>
</dbReference>
<comment type="cofactor">
    <cofactor evidence="1">
        <name>FMN</name>
        <dbReference type="ChEBI" id="CHEBI:58210"/>
    </cofactor>
</comment>
<evidence type="ECO:0000313" key="6">
    <source>
        <dbReference type="EMBL" id="SUJ08690.1"/>
    </source>
</evidence>
<dbReference type="InterPro" id="IPR012349">
    <property type="entry name" value="Split_barrel_FMN-bd"/>
</dbReference>
<dbReference type="Proteomes" id="UP000254893">
    <property type="component" value="Unassembled WGS sequence"/>
</dbReference>
<reference evidence="6 7" key="1">
    <citation type="submission" date="2018-06" db="EMBL/GenBank/DDBJ databases">
        <authorList>
            <consortium name="Pathogen Informatics"/>
            <person name="Doyle S."/>
        </authorList>
    </citation>
    <scope>NUCLEOTIDE SEQUENCE [LARGE SCALE GENOMIC DNA]</scope>
    <source>
        <strain evidence="6 7">NCTC11388</strain>
    </source>
</reference>
<gene>
    <name evidence="6" type="ORF">NCTC11388_01904</name>
</gene>
<dbReference type="Gene3D" id="2.30.110.10">
    <property type="entry name" value="Electron Transport, Fmn-binding Protein, Chain A"/>
    <property type="match status" value="1"/>
</dbReference>
<evidence type="ECO:0000256" key="4">
    <source>
        <dbReference type="ARBA" id="ARBA00038054"/>
    </source>
</evidence>
<dbReference type="PANTHER" id="PTHR33798">
    <property type="entry name" value="FLAVOPROTEIN OXYGENASE"/>
    <property type="match status" value="1"/>
</dbReference>
<sequence>MSDIKTKVIDPIQQQAIFDNLIKYAIAPRPICFASTVDAAGQVNLSPFSYFNLMSHQPPVCVFSPLRRMRDGTTKHTLENITEVKEVVINIVNYDMVQQQSLASTEYAKGINEFEKSGFTALPSTYVTPPRVAESPVQLECKVKDIIALSDDPGAGNLVLAEVVCMHIHEDLLDSDNQVDQAKLDLVARLGGDWYCRVTEESLFKVPKPLRNLGIGIDQLPESIRFSTVLTGNHLGMLANVEVLPEFSPTGNTSPDQKALSSLEKWKDDPVRFQKELHIQAAKLLDTGELQKAWQLLLLGQ</sequence>
<keyword evidence="3" id="KW-0288">FMN</keyword>
<dbReference type="PANTHER" id="PTHR33798:SF5">
    <property type="entry name" value="FLAVIN REDUCTASE LIKE DOMAIN-CONTAINING PROTEIN"/>
    <property type="match status" value="1"/>
</dbReference>
<dbReference type="SUPFAM" id="SSF50475">
    <property type="entry name" value="FMN-binding split barrel"/>
    <property type="match status" value="1"/>
</dbReference>
<dbReference type="GO" id="GO:0010181">
    <property type="term" value="F:FMN binding"/>
    <property type="evidence" value="ECO:0007669"/>
    <property type="project" value="InterPro"/>
</dbReference>
<proteinExistence type="inferred from homology"/>
<evidence type="ECO:0000256" key="1">
    <source>
        <dbReference type="ARBA" id="ARBA00001917"/>
    </source>
</evidence>
<name>A0A380BX96_SPHSI</name>
<dbReference type="SMART" id="SM00903">
    <property type="entry name" value="Flavin_Reduct"/>
    <property type="match status" value="1"/>
</dbReference>
<evidence type="ECO:0000256" key="3">
    <source>
        <dbReference type="ARBA" id="ARBA00022643"/>
    </source>
</evidence>
<dbReference type="RefSeq" id="WP_115169934.1">
    <property type="nucleotide sequence ID" value="NZ_UGYW01000002.1"/>
</dbReference>
<dbReference type="EMBL" id="UGYW01000002">
    <property type="protein sequence ID" value="SUJ08690.1"/>
    <property type="molecule type" value="Genomic_DNA"/>
</dbReference>
<dbReference type="AlphaFoldDB" id="A0A380BX96"/>